<protein>
    <submittedName>
        <fullName evidence="2">Uncharacterized protein</fullName>
    </submittedName>
</protein>
<keyword evidence="1" id="KW-0812">Transmembrane</keyword>
<keyword evidence="1" id="KW-0472">Membrane</keyword>
<feature type="non-terminal residue" evidence="2">
    <location>
        <position position="138"/>
    </location>
</feature>
<name>A0AA35WC94_GEOBA</name>
<comment type="caution">
    <text evidence="2">The sequence shown here is derived from an EMBL/GenBank/DDBJ whole genome shotgun (WGS) entry which is preliminary data.</text>
</comment>
<evidence type="ECO:0000313" key="3">
    <source>
        <dbReference type="Proteomes" id="UP001174909"/>
    </source>
</evidence>
<accession>A0AA35WC94</accession>
<dbReference type="EMBL" id="CASHTH010001493">
    <property type="protein sequence ID" value="CAI8016073.1"/>
    <property type="molecule type" value="Genomic_DNA"/>
</dbReference>
<dbReference type="Proteomes" id="UP001174909">
    <property type="component" value="Unassembled WGS sequence"/>
</dbReference>
<organism evidence="2 3">
    <name type="scientific">Geodia barretti</name>
    <name type="common">Barrett's horny sponge</name>
    <dbReference type="NCBI Taxonomy" id="519541"/>
    <lineage>
        <taxon>Eukaryota</taxon>
        <taxon>Metazoa</taxon>
        <taxon>Porifera</taxon>
        <taxon>Demospongiae</taxon>
        <taxon>Heteroscleromorpha</taxon>
        <taxon>Tetractinellida</taxon>
        <taxon>Astrophorina</taxon>
        <taxon>Geodiidae</taxon>
        <taxon>Geodia</taxon>
    </lineage>
</organism>
<gene>
    <name evidence="2" type="ORF">GBAR_LOCUS9895</name>
</gene>
<evidence type="ECO:0000313" key="2">
    <source>
        <dbReference type="EMBL" id="CAI8016073.1"/>
    </source>
</evidence>
<reference evidence="2" key="1">
    <citation type="submission" date="2023-03" db="EMBL/GenBank/DDBJ databases">
        <authorList>
            <person name="Steffen K."/>
            <person name="Cardenas P."/>
        </authorList>
    </citation>
    <scope>NUCLEOTIDE SEQUENCE</scope>
</reference>
<keyword evidence="3" id="KW-1185">Reference proteome</keyword>
<keyword evidence="1" id="KW-1133">Transmembrane helix</keyword>
<sequence length="138" mass="15860">LLLIIYPTRLYRSLSQFISARKQLAITSFVESLNGCFKDGLNGTRDYRAYAGLVMLFPLWILVVSYLPFCSGLSLKIRSCYVFSLLSLLISYKRPFKSTVTNVFPSQVWPWRWLSSSLVSLSLSQWWSGHYTKSPAML</sequence>
<feature type="transmembrane region" description="Helical" evidence="1">
    <location>
        <begin position="47"/>
        <end position="69"/>
    </location>
</feature>
<proteinExistence type="predicted"/>
<evidence type="ECO:0000256" key="1">
    <source>
        <dbReference type="SAM" id="Phobius"/>
    </source>
</evidence>
<dbReference type="AlphaFoldDB" id="A0AA35WC94"/>